<feature type="region of interest" description="Disordered" evidence="1">
    <location>
        <begin position="1"/>
        <end position="40"/>
    </location>
</feature>
<dbReference type="Proteomes" id="UP001168877">
    <property type="component" value="Unassembled WGS sequence"/>
</dbReference>
<reference evidence="2" key="1">
    <citation type="journal article" date="2022" name="Plant J.">
        <title>Strategies of tolerance reflected in two North American maple genomes.</title>
        <authorList>
            <person name="McEvoy S.L."/>
            <person name="Sezen U.U."/>
            <person name="Trouern-Trend A."/>
            <person name="McMahon S.M."/>
            <person name="Schaberg P.G."/>
            <person name="Yang J."/>
            <person name="Wegrzyn J.L."/>
            <person name="Swenson N.G."/>
        </authorList>
    </citation>
    <scope>NUCLEOTIDE SEQUENCE</scope>
    <source>
        <strain evidence="2">NS2018</strain>
    </source>
</reference>
<dbReference type="AlphaFoldDB" id="A0AA39SN10"/>
<protein>
    <submittedName>
        <fullName evidence="2">Uncharacterized protein</fullName>
    </submittedName>
</protein>
<evidence type="ECO:0000313" key="2">
    <source>
        <dbReference type="EMBL" id="KAK0594829.1"/>
    </source>
</evidence>
<sequence length="242" mass="25883">MTARSKIGGSVKRRRRRRRPMCSDDGDDRATATPTPDVQRRWLREREPPVHVAVVAPPIHVAVVAAHPASPSPCRRRRRRRCTSVVAVAVAASRCRRSWISPSSSAAGWVLIAPPRSRSHRRCTSGVAVVAAHPSPSPSSLHVAVAVAISSAAGLGGLLSWLVGWLSWMAELNELDEVSTVDWLGCNTQHVLNVAPGAGLGANFGSRGAKSSRRRSLPRLPPAMATTSTAKISTPIEEETSP</sequence>
<name>A0AA39SN10_ACESA</name>
<evidence type="ECO:0000313" key="3">
    <source>
        <dbReference type="Proteomes" id="UP001168877"/>
    </source>
</evidence>
<organism evidence="2 3">
    <name type="scientific">Acer saccharum</name>
    <name type="common">Sugar maple</name>
    <dbReference type="NCBI Taxonomy" id="4024"/>
    <lineage>
        <taxon>Eukaryota</taxon>
        <taxon>Viridiplantae</taxon>
        <taxon>Streptophyta</taxon>
        <taxon>Embryophyta</taxon>
        <taxon>Tracheophyta</taxon>
        <taxon>Spermatophyta</taxon>
        <taxon>Magnoliopsida</taxon>
        <taxon>eudicotyledons</taxon>
        <taxon>Gunneridae</taxon>
        <taxon>Pentapetalae</taxon>
        <taxon>rosids</taxon>
        <taxon>malvids</taxon>
        <taxon>Sapindales</taxon>
        <taxon>Sapindaceae</taxon>
        <taxon>Hippocastanoideae</taxon>
        <taxon>Acereae</taxon>
        <taxon>Acer</taxon>
    </lineage>
</organism>
<comment type="caution">
    <text evidence="2">The sequence shown here is derived from an EMBL/GenBank/DDBJ whole genome shotgun (WGS) entry which is preliminary data.</text>
</comment>
<feature type="region of interest" description="Disordered" evidence="1">
    <location>
        <begin position="205"/>
        <end position="242"/>
    </location>
</feature>
<accession>A0AA39SN10</accession>
<reference evidence="2" key="2">
    <citation type="submission" date="2023-06" db="EMBL/GenBank/DDBJ databases">
        <authorList>
            <person name="Swenson N.G."/>
            <person name="Wegrzyn J.L."/>
            <person name="Mcevoy S.L."/>
        </authorList>
    </citation>
    <scope>NUCLEOTIDE SEQUENCE</scope>
    <source>
        <strain evidence="2">NS2018</strain>
        <tissue evidence="2">Leaf</tissue>
    </source>
</reference>
<feature type="compositionally biased region" description="Basic residues" evidence="1">
    <location>
        <begin position="11"/>
        <end position="20"/>
    </location>
</feature>
<proteinExistence type="predicted"/>
<dbReference type="EMBL" id="JAUESC010000004">
    <property type="protein sequence ID" value="KAK0594829.1"/>
    <property type="molecule type" value="Genomic_DNA"/>
</dbReference>
<gene>
    <name evidence="2" type="ORF">LWI29_001026</name>
</gene>
<keyword evidence="3" id="KW-1185">Reference proteome</keyword>
<evidence type="ECO:0000256" key="1">
    <source>
        <dbReference type="SAM" id="MobiDB-lite"/>
    </source>
</evidence>